<proteinExistence type="predicted"/>
<name>A0A4Y7PVH6_9AGAM</name>
<evidence type="ECO:0000313" key="2">
    <source>
        <dbReference type="Proteomes" id="UP000294933"/>
    </source>
</evidence>
<reference evidence="1 2" key="1">
    <citation type="submission" date="2018-06" db="EMBL/GenBank/DDBJ databases">
        <title>A transcriptomic atlas of mushroom development highlights an independent origin of complex multicellularity.</title>
        <authorList>
            <consortium name="DOE Joint Genome Institute"/>
            <person name="Krizsan K."/>
            <person name="Almasi E."/>
            <person name="Merenyi Z."/>
            <person name="Sahu N."/>
            <person name="Viragh M."/>
            <person name="Koszo T."/>
            <person name="Mondo S."/>
            <person name="Kiss B."/>
            <person name="Balint B."/>
            <person name="Kues U."/>
            <person name="Barry K."/>
            <person name="Hegedus J.C."/>
            <person name="Henrissat B."/>
            <person name="Johnson J."/>
            <person name="Lipzen A."/>
            <person name="Ohm R."/>
            <person name="Nagy I."/>
            <person name="Pangilinan J."/>
            <person name="Yan J."/>
            <person name="Xiong Y."/>
            <person name="Grigoriev I.V."/>
            <person name="Hibbett D.S."/>
            <person name="Nagy L.G."/>
        </authorList>
    </citation>
    <scope>NUCLEOTIDE SEQUENCE [LARGE SCALE GENOMIC DNA]</scope>
    <source>
        <strain evidence="1 2">SZMC22713</strain>
    </source>
</reference>
<protein>
    <submittedName>
        <fullName evidence="1">Uncharacterized protein</fullName>
    </submittedName>
</protein>
<dbReference type="AlphaFoldDB" id="A0A4Y7PVH6"/>
<organism evidence="1 2">
    <name type="scientific">Rickenella mellea</name>
    <dbReference type="NCBI Taxonomy" id="50990"/>
    <lineage>
        <taxon>Eukaryota</taxon>
        <taxon>Fungi</taxon>
        <taxon>Dikarya</taxon>
        <taxon>Basidiomycota</taxon>
        <taxon>Agaricomycotina</taxon>
        <taxon>Agaricomycetes</taxon>
        <taxon>Hymenochaetales</taxon>
        <taxon>Rickenellaceae</taxon>
        <taxon>Rickenella</taxon>
    </lineage>
</organism>
<evidence type="ECO:0000313" key="1">
    <source>
        <dbReference type="EMBL" id="TDL19403.1"/>
    </source>
</evidence>
<sequence length="86" mass="9901">MRTHQRPLGRFAAIFCTFAAESRSSDTQEICFKRPPSEKHKVKQSGYSWYFWRHEMRVQASLYCPKKGVPSSFGLGACLNEDTLVL</sequence>
<dbReference type="VEuPathDB" id="FungiDB:BD410DRAFT_792223"/>
<gene>
    <name evidence="1" type="ORF">BD410DRAFT_792223</name>
</gene>
<keyword evidence="2" id="KW-1185">Reference proteome</keyword>
<accession>A0A4Y7PVH6</accession>
<dbReference type="Proteomes" id="UP000294933">
    <property type="component" value="Unassembled WGS sequence"/>
</dbReference>
<dbReference type="EMBL" id="ML170197">
    <property type="protein sequence ID" value="TDL19403.1"/>
    <property type="molecule type" value="Genomic_DNA"/>
</dbReference>